<dbReference type="InParanoid" id="B7QLY0"/>
<reference evidence="1 3" key="1">
    <citation type="submission" date="2008-03" db="EMBL/GenBank/DDBJ databases">
        <title>Annotation of Ixodes scapularis.</title>
        <authorList>
            <consortium name="Ixodes scapularis Genome Project Consortium"/>
            <person name="Caler E."/>
            <person name="Hannick L.I."/>
            <person name="Bidwell S."/>
            <person name="Joardar V."/>
            <person name="Thiagarajan M."/>
            <person name="Amedeo P."/>
            <person name="Galinsky K.J."/>
            <person name="Schobel S."/>
            <person name="Inman J."/>
            <person name="Hostetler J."/>
            <person name="Miller J."/>
            <person name="Hammond M."/>
            <person name="Megy K."/>
            <person name="Lawson D."/>
            <person name="Kodira C."/>
            <person name="Sutton G."/>
            <person name="Meyer J."/>
            <person name="Hill C.A."/>
            <person name="Birren B."/>
            <person name="Nene V."/>
            <person name="Collins F."/>
            <person name="Alarcon-Chaidez F."/>
            <person name="Wikel S."/>
            <person name="Strausberg R."/>
        </authorList>
    </citation>
    <scope>NUCLEOTIDE SEQUENCE [LARGE SCALE GENOMIC DNA]</scope>
    <source>
        <strain evidence="3">Wikel</strain>
        <strain evidence="1">Wikel colony</strain>
    </source>
</reference>
<organism>
    <name type="scientific">Ixodes scapularis</name>
    <name type="common">Black-legged tick</name>
    <name type="synonym">Deer tick</name>
    <dbReference type="NCBI Taxonomy" id="6945"/>
    <lineage>
        <taxon>Eukaryota</taxon>
        <taxon>Metazoa</taxon>
        <taxon>Ecdysozoa</taxon>
        <taxon>Arthropoda</taxon>
        <taxon>Chelicerata</taxon>
        <taxon>Arachnida</taxon>
        <taxon>Acari</taxon>
        <taxon>Parasitiformes</taxon>
        <taxon>Ixodida</taxon>
        <taxon>Ixodoidea</taxon>
        <taxon>Ixodidae</taxon>
        <taxon>Ixodinae</taxon>
        <taxon>Ixodes</taxon>
    </lineage>
</organism>
<dbReference type="Proteomes" id="UP000001555">
    <property type="component" value="Unassembled WGS sequence"/>
</dbReference>
<name>B7QLY0_IXOSC</name>
<dbReference type="EMBL" id="ABJB010500159">
    <property type="status" value="NOT_ANNOTATED_CDS"/>
    <property type="molecule type" value="Genomic_DNA"/>
</dbReference>
<proteinExistence type="predicted"/>
<gene>
    <name evidence="1" type="ORF">IscW_ISCW023067</name>
</gene>
<accession>B7QLY0</accession>
<dbReference type="PaxDb" id="6945-B7QLY0"/>
<dbReference type="HOGENOM" id="CLU_2226098_0_0_1"/>
<evidence type="ECO:0000313" key="3">
    <source>
        <dbReference type="Proteomes" id="UP000001555"/>
    </source>
</evidence>
<dbReference type="EnsemblMetazoa" id="ISCW023067-RA">
    <property type="protein sequence ID" value="ISCW023067-PA"/>
    <property type="gene ID" value="ISCW023067"/>
</dbReference>
<dbReference type="EMBL" id="DS968596">
    <property type="protein sequence ID" value="EEC19852.1"/>
    <property type="molecule type" value="Genomic_DNA"/>
</dbReference>
<reference evidence="2" key="2">
    <citation type="submission" date="2020-05" db="UniProtKB">
        <authorList>
            <consortium name="EnsemblMetazoa"/>
        </authorList>
    </citation>
    <scope>IDENTIFICATION</scope>
    <source>
        <strain evidence="2">wikel</strain>
    </source>
</reference>
<dbReference type="AlphaFoldDB" id="B7QLY0"/>
<evidence type="ECO:0000313" key="2">
    <source>
        <dbReference type="EnsemblMetazoa" id="ISCW023067-PA"/>
    </source>
</evidence>
<evidence type="ECO:0000313" key="1">
    <source>
        <dbReference type="EMBL" id="EEC19852.1"/>
    </source>
</evidence>
<sequence length="106" mass="12002">MPHYIPDVGSAFELAGLPFLGPTISKTQFPNFFSFFFFFYSFLKNIVFCQLSGCHGVPSLWAYDQCDRAQSQAPRPLCSRGIEETSVPCHTQNVPVRKKCVFLSKK</sequence>
<dbReference type="VEuPathDB" id="VectorBase:ISCI023067"/>
<dbReference type="VEuPathDB" id="VectorBase:ISCW023067"/>
<keyword evidence="3" id="KW-1185">Reference proteome</keyword>
<protein>
    <submittedName>
        <fullName evidence="1 2">Uncharacterized protein</fullName>
    </submittedName>
</protein>